<dbReference type="OrthoDB" id="1577640at2759"/>
<organism evidence="2 3">
    <name type="scientific">Fusarium torreyae</name>
    <dbReference type="NCBI Taxonomy" id="1237075"/>
    <lineage>
        <taxon>Eukaryota</taxon>
        <taxon>Fungi</taxon>
        <taxon>Dikarya</taxon>
        <taxon>Ascomycota</taxon>
        <taxon>Pezizomycotina</taxon>
        <taxon>Sordariomycetes</taxon>
        <taxon>Hypocreomycetidae</taxon>
        <taxon>Hypocreales</taxon>
        <taxon>Nectriaceae</taxon>
        <taxon>Fusarium</taxon>
    </lineage>
</organism>
<dbReference type="EMBL" id="JAOQAZ010000015">
    <property type="protein sequence ID" value="KAJ4258805.1"/>
    <property type="molecule type" value="Genomic_DNA"/>
</dbReference>
<name>A0A9W8VCL9_9HYPO</name>
<sequence>MSNFVPLFFAKPLEQPQTYYSSISGISALEYTKTITSLDPEILATDQFSALSPTSAQNPALTTLLSTFGSIIHSKPESGDPLHSAAILSDSGYESMKKDGDLSCCLSSVQEERILKGGCENDLRNSDSNDFDDFDDAATTYSVALSLAEEDINTYKAELSETIFNNVRQNDPTVESLEALGEALPSLLRCFALRLGSPGSSKTEKEIMDIANRFHNAVKDIHGQEALPERQMEAIAKLDINQWLQDLGDEDNMGTDLQNTSAGEDIEEQPSVLDKRGYRDAVFSSVAYRWLMAALLKTLALAPVDTEDFCTQIQQNVSKCFEQHRSVSSREASKRYTMAFSVDWDPVTFLHEQFEDYSDIERLLGETLTLTGSITDAQALPCAEYLLQTWPTIGPTLLELMKAALTSNKAVHVELEDKSIVTCHFVNSKLEAQVEGTADSIATVCEIFGWLGAALRPSCSASGLATCRPQIQVSTSKAGPARCIINYPVIPVALAPQDSKRGQCWHSIFRNPVIAVGYPIPRRNQSGLGLEIPLNVMAGLTMSRRIHKYMGRHFLKGYSIALVPTEKVSDMILWHLYYSEDGNRLPYPNLDDMDHAALDLQDLTAGRHIVGWCSEAKLFAGAPGMNYVIKSSQLERPGREFALEKVSFSIGQIVTGGCQFSIGRKDSPVKTGHDGYIAKLRWLNQKYVTLWDVEEERGWLVNGTAALLHLLRASLQHSKTDRFKSEFLFQEGQFQESQNPGSHQSVLDVLLNQTNQKLKLYRKEDHSYETSELLSNGQLQTAVKTVVSWTTIKDRVEELYDTLEKLFDHNAASEASFKGINAKPRIKDYLEGWDFADIATDRDSFLLRRAKLPLSLLGWADLTRAIPAITLFGRGFGDIIRASEVQPSKRPTSCSEWETVPKNGNFLCVTATDLRDIIDRIGEQATNPITVAPGILWTNPTASSPFHKNCSCDPKGKSLREPVHHAIQKLVSSKLHSFVPKSVVDLDSHQKGAVIFGSPERRLRWSLSGAASLSESESYDSVPLGNSDTSHQPDTSNSSSQSPFTSTSVMAETPDSGTFTVGHGSPIVGQVSPLQVLTTGGRTQGPREVSEAVGFQGNAVLEQGQGGKVTAVKSKRKGLAIPDLVASLPKRLKRS</sequence>
<dbReference type="AlphaFoldDB" id="A0A9W8VCL9"/>
<protein>
    <submittedName>
        <fullName evidence="2">Uncharacterized protein</fullName>
    </submittedName>
</protein>
<accession>A0A9W8VCL9</accession>
<evidence type="ECO:0000313" key="3">
    <source>
        <dbReference type="Proteomes" id="UP001152049"/>
    </source>
</evidence>
<gene>
    <name evidence="2" type="ORF">NW762_007892</name>
</gene>
<evidence type="ECO:0000313" key="2">
    <source>
        <dbReference type="EMBL" id="KAJ4258805.1"/>
    </source>
</evidence>
<proteinExistence type="predicted"/>
<evidence type="ECO:0000256" key="1">
    <source>
        <dbReference type="SAM" id="MobiDB-lite"/>
    </source>
</evidence>
<dbReference type="Proteomes" id="UP001152049">
    <property type="component" value="Unassembled WGS sequence"/>
</dbReference>
<feature type="compositionally biased region" description="Low complexity" evidence="1">
    <location>
        <begin position="1029"/>
        <end position="1048"/>
    </location>
</feature>
<keyword evidence="3" id="KW-1185">Reference proteome</keyword>
<comment type="caution">
    <text evidence="2">The sequence shown here is derived from an EMBL/GenBank/DDBJ whole genome shotgun (WGS) entry which is preliminary data.</text>
</comment>
<feature type="region of interest" description="Disordered" evidence="1">
    <location>
        <begin position="1016"/>
        <end position="1066"/>
    </location>
</feature>
<reference evidence="2" key="1">
    <citation type="submission" date="2022-09" db="EMBL/GenBank/DDBJ databases">
        <title>Fusarium specimens isolated from Avocado Roots.</title>
        <authorList>
            <person name="Stajich J."/>
            <person name="Roper C."/>
            <person name="Heimlech-Rivalta G."/>
        </authorList>
    </citation>
    <scope>NUCLEOTIDE SEQUENCE</scope>
    <source>
        <strain evidence="2">CF00136</strain>
    </source>
</reference>